<comment type="caution">
    <text evidence="1">The sequence shown here is derived from an EMBL/GenBank/DDBJ whole genome shotgun (WGS) entry which is preliminary data.</text>
</comment>
<dbReference type="Proteomes" id="UP000590811">
    <property type="component" value="Unassembled WGS sequence"/>
</dbReference>
<gene>
    <name evidence="1" type="ORF">FHW14_003717</name>
</gene>
<proteinExistence type="predicted"/>
<dbReference type="RefSeq" id="WP_253354917.1">
    <property type="nucleotide sequence ID" value="NZ_JAMKHX010000017.1"/>
</dbReference>
<dbReference type="EMBL" id="JACHVT010000016">
    <property type="protein sequence ID" value="MBB2988522.1"/>
    <property type="molecule type" value="Genomic_DNA"/>
</dbReference>
<dbReference type="AlphaFoldDB" id="A0A839Q5P2"/>
<accession>A0A839Q5P2</accession>
<evidence type="ECO:0000313" key="2">
    <source>
        <dbReference type="Proteomes" id="UP000590811"/>
    </source>
</evidence>
<reference evidence="1 2" key="1">
    <citation type="submission" date="2020-08" db="EMBL/GenBank/DDBJ databases">
        <title>Genomic Encyclopedia of Type Strains, Phase IV (KMG-V): Genome sequencing to study the core and pangenomes of soil and plant-associated prokaryotes.</title>
        <authorList>
            <person name="Whitman W."/>
        </authorList>
    </citation>
    <scope>NUCLEOTIDE SEQUENCE [LARGE SCALE GENOMIC DNA]</scope>
    <source>
        <strain evidence="1 2">B3ACCR2</strain>
    </source>
</reference>
<organism evidence="1 2">
    <name type="scientific">Terracoccus luteus</name>
    <dbReference type="NCBI Taxonomy" id="53356"/>
    <lineage>
        <taxon>Bacteria</taxon>
        <taxon>Bacillati</taxon>
        <taxon>Actinomycetota</taxon>
        <taxon>Actinomycetes</taxon>
        <taxon>Micrococcales</taxon>
        <taxon>Intrasporangiaceae</taxon>
        <taxon>Terracoccus</taxon>
    </lineage>
</organism>
<name>A0A839Q5P2_9MICO</name>
<protein>
    <submittedName>
        <fullName evidence="1">Uncharacterized protein</fullName>
    </submittedName>
</protein>
<evidence type="ECO:0000313" key="1">
    <source>
        <dbReference type="EMBL" id="MBB2988522.1"/>
    </source>
</evidence>
<sequence>MPLPPDSYVDSMPCDDTLLTELGRVTWAAARLHAGVRDAINRHNGQPSDEPFTQTLGQAVATLETQAKNEGRDDQVEWVTQIGRPAVRLRNAVTHAVTYTAKDGRQAIGTVDHSSPGRFLREDLRDVTLYLIHASMTLPS</sequence>